<evidence type="ECO:0000313" key="9">
    <source>
        <dbReference type="EMBL" id="KAA0680603.1"/>
    </source>
</evidence>
<dbReference type="GO" id="GO:0022857">
    <property type="term" value="F:transmembrane transporter activity"/>
    <property type="evidence" value="ECO:0007669"/>
    <property type="project" value="TreeGrafter"/>
</dbReference>
<dbReference type="RefSeq" id="WP_149469176.1">
    <property type="nucleotide sequence ID" value="NZ_QOKW01000008.1"/>
</dbReference>
<protein>
    <submittedName>
        <fullName evidence="9">ABC transporter permease</fullName>
    </submittedName>
</protein>
<feature type="transmembrane region" description="Helical" evidence="7">
    <location>
        <begin position="314"/>
        <end position="338"/>
    </location>
</feature>
<dbReference type="EMBL" id="QOKW01000008">
    <property type="protein sequence ID" value="KAA0680603.1"/>
    <property type="molecule type" value="Genomic_DNA"/>
</dbReference>
<sequence>MIWQIATRNLFRNSRRSLMTVFAIGVSGLAILLFGGFVTSIWFGLQTSIVQEQGHIQIFKRGHQDYGAADPDAYTIDSYPMVIDTIMAAPELRGKIAVITPQVSLGGIAGNQREDNSKTFIGKGVVPSDYNSMRRWDGWSLGIRQGDAPLRDDDPEGAIVGVGMARMIGLCDELRIAECKDPPSRVRSAAAKGADFSDLVAADLPGVQDKDARPRLDLLAASSGGAPNIVSVFVNAAQTQASRAVDNALVMLPFEQARKLLYGDARRATVVLVQLHDPGTVQATKPLIARALAAKGLDMEVLAFNEVDPTFNRVFAMFSFIFVVVSLVLAVVIVFTIVNTVTMNVMERINEVGTVRALGFHRADVFRQFLAESFLLGLCGATLALVLGVVLAKLLNGAGIQWTPPSNAAPLTIKLMVADNLLLIGGTAGFLALVTVAASILPASKAVRIPIVQALHHA</sequence>
<evidence type="ECO:0000256" key="2">
    <source>
        <dbReference type="ARBA" id="ARBA00022475"/>
    </source>
</evidence>
<evidence type="ECO:0000256" key="1">
    <source>
        <dbReference type="ARBA" id="ARBA00004651"/>
    </source>
</evidence>
<comment type="similarity">
    <text evidence="6">Belongs to the ABC-4 integral membrane protein family.</text>
</comment>
<dbReference type="InterPro" id="IPR050250">
    <property type="entry name" value="Macrolide_Exporter_MacB"/>
</dbReference>
<evidence type="ECO:0000256" key="5">
    <source>
        <dbReference type="ARBA" id="ARBA00023136"/>
    </source>
</evidence>
<keyword evidence="3 7" id="KW-0812">Transmembrane</keyword>
<dbReference type="Pfam" id="PF02687">
    <property type="entry name" value="FtsX"/>
    <property type="match status" value="1"/>
</dbReference>
<name>A0A9W7TZ49_9PROT</name>
<dbReference type="InterPro" id="IPR003838">
    <property type="entry name" value="ABC3_permease_C"/>
</dbReference>
<dbReference type="OrthoDB" id="9770036at2"/>
<keyword evidence="5 7" id="KW-0472">Membrane</keyword>
<keyword evidence="4 7" id="KW-1133">Transmembrane helix</keyword>
<gene>
    <name evidence="9" type="ORF">DS843_12205</name>
</gene>
<keyword evidence="2" id="KW-1003">Cell membrane</keyword>
<dbReference type="Proteomes" id="UP000480854">
    <property type="component" value="Unassembled WGS sequence"/>
</dbReference>
<dbReference type="GO" id="GO:0005886">
    <property type="term" value="C:plasma membrane"/>
    <property type="evidence" value="ECO:0007669"/>
    <property type="project" value="UniProtKB-SubCell"/>
</dbReference>
<feature type="domain" description="ABC3 transporter permease C-terminal" evidence="8">
    <location>
        <begin position="324"/>
        <end position="450"/>
    </location>
</feature>
<dbReference type="PANTHER" id="PTHR30572">
    <property type="entry name" value="MEMBRANE COMPONENT OF TRANSPORTER-RELATED"/>
    <property type="match status" value="1"/>
</dbReference>
<feature type="transmembrane region" description="Helical" evidence="7">
    <location>
        <begin position="421"/>
        <end position="441"/>
    </location>
</feature>
<evidence type="ECO:0000256" key="3">
    <source>
        <dbReference type="ARBA" id="ARBA00022692"/>
    </source>
</evidence>
<evidence type="ECO:0000256" key="7">
    <source>
        <dbReference type="SAM" id="Phobius"/>
    </source>
</evidence>
<reference evidence="9 10" key="1">
    <citation type="submission" date="2018-07" db="EMBL/GenBank/DDBJ databases">
        <title>Genome sequence of Azospirillum sp. ATCC 49961.</title>
        <authorList>
            <person name="Sant'Anna F.H."/>
            <person name="Baldani J.I."/>
            <person name="Zilli J.E."/>
            <person name="Reis V.M."/>
            <person name="Hartmann A."/>
            <person name="Cruz L."/>
            <person name="de Souza E.M."/>
            <person name="de Oliveira Pedrosa F."/>
            <person name="Passaglia L.M.P."/>
        </authorList>
    </citation>
    <scope>NUCLEOTIDE SEQUENCE [LARGE SCALE GENOMIC DNA]</scope>
    <source>
        <strain evidence="9 10">ATCC 49961</strain>
    </source>
</reference>
<keyword evidence="10" id="KW-1185">Reference proteome</keyword>
<evidence type="ECO:0000256" key="6">
    <source>
        <dbReference type="ARBA" id="ARBA00038076"/>
    </source>
</evidence>
<feature type="transmembrane region" description="Helical" evidence="7">
    <location>
        <begin position="374"/>
        <end position="395"/>
    </location>
</feature>
<organism evidence="9 10">
    <name type="scientific">Roseomonas genomospecies 6</name>
    <dbReference type="NCBI Taxonomy" id="214106"/>
    <lineage>
        <taxon>Bacteria</taxon>
        <taxon>Pseudomonadati</taxon>
        <taxon>Pseudomonadota</taxon>
        <taxon>Alphaproteobacteria</taxon>
        <taxon>Acetobacterales</taxon>
        <taxon>Roseomonadaceae</taxon>
        <taxon>Roseomonas</taxon>
    </lineage>
</organism>
<dbReference type="PANTHER" id="PTHR30572:SF4">
    <property type="entry name" value="ABC TRANSPORTER PERMEASE YTRF"/>
    <property type="match status" value="1"/>
</dbReference>
<evidence type="ECO:0000256" key="4">
    <source>
        <dbReference type="ARBA" id="ARBA00022989"/>
    </source>
</evidence>
<evidence type="ECO:0000313" key="10">
    <source>
        <dbReference type="Proteomes" id="UP000480854"/>
    </source>
</evidence>
<dbReference type="AlphaFoldDB" id="A0A9W7TZ49"/>
<accession>A0A9W7TZ49</accession>
<evidence type="ECO:0000259" key="8">
    <source>
        <dbReference type="Pfam" id="PF02687"/>
    </source>
</evidence>
<proteinExistence type="inferred from homology"/>
<comment type="caution">
    <text evidence="9">The sequence shown here is derived from an EMBL/GenBank/DDBJ whole genome shotgun (WGS) entry which is preliminary data.</text>
</comment>
<comment type="subcellular location">
    <subcellularLocation>
        <location evidence="1">Cell membrane</location>
        <topology evidence="1">Multi-pass membrane protein</topology>
    </subcellularLocation>
</comment>
<feature type="transmembrane region" description="Helical" evidence="7">
    <location>
        <begin position="21"/>
        <end position="45"/>
    </location>
</feature>